<organism evidence="1 2">
    <name type="scientific">Paraburkholderia phenazinium</name>
    <dbReference type="NCBI Taxonomy" id="60549"/>
    <lineage>
        <taxon>Bacteria</taxon>
        <taxon>Pseudomonadati</taxon>
        <taxon>Pseudomonadota</taxon>
        <taxon>Betaproteobacteria</taxon>
        <taxon>Burkholderiales</taxon>
        <taxon>Burkholderiaceae</taxon>
        <taxon>Paraburkholderia</taxon>
    </lineage>
</organism>
<proteinExistence type="predicted"/>
<gene>
    <name evidence="1" type="ORF">SAMN05216466_12174</name>
</gene>
<name>A0A1G8JWG4_9BURK</name>
<dbReference type="AlphaFoldDB" id="A0A1G8JWG4"/>
<dbReference type="EMBL" id="FNCJ01000021">
    <property type="protein sequence ID" value="SDI35501.1"/>
    <property type="molecule type" value="Genomic_DNA"/>
</dbReference>
<evidence type="ECO:0000313" key="2">
    <source>
        <dbReference type="Proteomes" id="UP000199706"/>
    </source>
</evidence>
<protein>
    <submittedName>
        <fullName evidence="1">Uncharacterized protein</fullName>
    </submittedName>
</protein>
<dbReference type="Proteomes" id="UP000199706">
    <property type="component" value="Unassembled WGS sequence"/>
</dbReference>
<sequence>MPCDLNQPKCEALGRFKVRTSVELTMDVIRACYFDLHQLLVCHVAHASCAPHANRGAHAALRAAPSLLAAALRPRRLSG</sequence>
<evidence type="ECO:0000313" key="1">
    <source>
        <dbReference type="EMBL" id="SDI35501.1"/>
    </source>
</evidence>
<reference evidence="1 2" key="1">
    <citation type="submission" date="2016-10" db="EMBL/GenBank/DDBJ databases">
        <authorList>
            <person name="de Groot N.N."/>
        </authorList>
    </citation>
    <scope>NUCLEOTIDE SEQUENCE [LARGE SCALE GENOMIC DNA]</scope>
    <source>
        <strain evidence="1 2">LMG 2247</strain>
    </source>
</reference>
<accession>A0A1G8JWG4</accession>